<dbReference type="PRINTS" id="PR00125">
    <property type="entry name" value="ATPASEDELTA"/>
</dbReference>
<gene>
    <name evidence="8" type="primary">atpH</name>
    <name evidence="9" type="ordered locus">TEQUI_0754</name>
</gene>
<dbReference type="KEGG" id="teq:TEQUI_0754"/>
<dbReference type="EMBL" id="CP002456">
    <property type="protein sequence ID" value="ADU91692.1"/>
    <property type="molecule type" value="Genomic_DNA"/>
</dbReference>
<dbReference type="GO" id="GO:0005886">
    <property type="term" value="C:plasma membrane"/>
    <property type="evidence" value="ECO:0007669"/>
    <property type="project" value="UniProtKB-SubCell"/>
</dbReference>
<reference evidence="9 10" key="1">
    <citation type="journal article" date="2011" name="J. Bacteriol.">
        <title>Genome sequence of Taylorella equigenitalis MCE9, the causative agent of contagious equine metritis.</title>
        <authorList>
            <person name="Hebert L."/>
            <person name="Moumen B."/>
            <person name="Duquesne F."/>
            <person name="Breuil M.F."/>
            <person name="Laugier C."/>
            <person name="Batto J.M."/>
            <person name="Renault P."/>
            <person name="Petry S."/>
        </authorList>
    </citation>
    <scope>NUCLEOTIDE SEQUENCE [LARGE SCALE GENOMIC DNA]</scope>
    <source>
        <strain evidence="9 10">MCE9</strain>
    </source>
</reference>
<protein>
    <recommendedName>
        <fullName evidence="8">ATP synthase subunit delta</fullName>
    </recommendedName>
    <alternativeName>
        <fullName evidence="8">ATP synthase F(1) sector subunit delta</fullName>
    </alternativeName>
    <alternativeName>
        <fullName evidence="8">F-type ATPase subunit delta</fullName>
        <shortName evidence="8">F-ATPase subunit delta</shortName>
    </alternativeName>
</protein>
<dbReference type="PANTHER" id="PTHR11910">
    <property type="entry name" value="ATP SYNTHASE DELTA CHAIN"/>
    <property type="match status" value="1"/>
</dbReference>
<proteinExistence type="inferred from homology"/>
<accession>A0A654KH05</accession>
<keyword evidence="9" id="KW-0378">Hydrolase</keyword>
<evidence type="ECO:0000256" key="6">
    <source>
        <dbReference type="ARBA" id="ARBA00023196"/>
    </source>
</evidence>
<evidence type="ECO:0000313" key="9">
    <source>
        <dbReference type="EMBL" id="ADU91692.1"/>
    </source>
</evidence>
<dbReference type="HAMAP" id="MF_01416">
    <property type="entry name" value="ATP_synth_delta_bact"/>
    <property type="match status" value="1"/>
</dbReference>
<keyword evidence="8" id="KW-1003">Cell membrane</keyword>
<dbReference type="Pfam" id="PF00213">
    <property type="entry name" value="OSCP"/>
    <property type="match status" value="1"/>
</dbReference>
<evidence type="ECO:0000256" key="2">
    <source>
        <dbReference type="ARBA" id="ARBA00022448"/>
    </source>
</evidence>
<dbReference type="NCBIfam" id="TIGR01145">
    <property type="entry name" value="ATP_synt_delta"/>
    <property type="match status" value="1"/>
</dbReference>
<keyword evidence="2 8" id="KW-0813">Transport</keyword>
<evidence type="ECO:0000256" key="7">
    <source>
        <dbReference type="ARBA" id="ARBA00023310"/>
    </source>
</evidence>
<comment type="function">
    <text evidence="8">F(1)F(0) ATP synthase produces ATP from ADP in the presence of a proton or sodium gradient. F-type ATPases consist of two structural domains, F(1) containing the extramembraneous catalytic core and F(0) containing the membrane proton channel, linked together by a central stalk and a peripheral stalk. During catalysis, ATP synthesis in the catalytic domain of F(1) is coupled via a rotary mechanism of the central stalk subunits to proton translocation.</text>
</comment>
<evidence type="ECO:0000256" key="5">
    <source>
        <dbReference type="ARBA" id="ARBA00023136"/>
    </source>
</evidence>
<dbReference type="GO" id="GO:0046933">
    <property type="term" value="F:proton-transporting ATP synthase activity, rotational mechanism"/>
    <property type="evidence" value="ECO:0007669"/>
    <property type="project" value="UniProtKB-UniRule"/>
</dbReference>
<keyword evidence="4 8" id="KW-0406">Ion transport</keyword>
<keyword evidence="8" id="KW-0997">Cell inner membrane</keyword>
<dbReference type="AlphaFoldDB" id="A0A654KH05"/>
<evidence type="ECO:0000256" key="8">
    <source>
        <dbReference type="HAMAP-Rule" id="MF_01416"/>
    </source>
</evidence>
<sequence length="180" mass="20047">MAELSTLARPYAEALFGVAHKNNTIAQWSPILEEMAQLASHEGVLAMLHDPKLSKDQRKKVFLDLISNQDKPKELEDLVDLLVTNSRIEALSEIADQYEMLKSKQEGYAVAKIISAYEISESQLNEIMSGLERKFGTKLKPEVVIDNSIIGGIRVIVGDQVLDSSVQAKLERLRESLVAQ</sequence>
<keyword evidence="5 8" id="KW-0472">Membrane</keyword>
<organism evidence="9 10">
    <name type="scientific">Taylorella equigenitalis (strain MCE9)</name>
    <dbReference type="NCBI Taxonomy" id="937774"/>
    <lineage>
        <taxon>Bacteria</taxon>
        <taxon>Pseudomonadati</taxon>
        <taxon>Pseudomonadota</taxon>
        <taxon>Betaproteobacteria</taxon>
        <taxon>Burkholderiales</taxon>
        <taxon>Alcaligenaceae</taxon>
        <taxon>Taylorella</taxon>
    </lineage>
</organism>
<dbReference type="NCBIfam" id="NF004402">
    <property type="entry name" value="PRK05758.2-2"/>
    <property type="match status" value="1"/>
</dbReference>
<keyword evidence="3 8" id="KW-0375">Hydrogen ion transport</keyword>
<evidence type="ECO:0000313" key="10">
    <source>
        <dbReference type="Proteomes" id="UP000007472"/>
    </source>
</evidence>
<keyword evidence="6 8" id="KW-0139">CF(1)</keyword>
<dbReference type="InterPro" id="IPR000711">
    <property type="entry name" value="ATPase_OSCP/dsu"/>
</dbReference>
<comment type="subunit">
    <text evidence="8">F-type ATPases have 2 components, F(1) - the catalytic core - and F(0) - the membrane proton channel. F(1) has five subunits: alpha(3), beta(3), gamma(1), delta(1), epsilon(1). F(0) has three main subunits: a(1), b(2) and c(10-14). The alpha and beta chains form an alternating ring which encloses part of the gamma chain. F(1) is attached to F(0) by a central stalk formed by the gamma and epsilon chains, while a peripheral stalk is formed by the delta and b chains.</text>
</comment>
<evidence type="ECO:0000256" key="4">
    <source>
        <dbReference type="ARBA" id="ARBA00023065"/>
    </source>
</evidence>
<evidence type="ECO:0000256" key="3">
    <source>
        <dbReference type="ARBA" id="ARBA00022781"/>
    </source>
</evidence>
<dbReference type="Gene3D" id="1.10.520.20">
    <property type="entry name" value="N-terminal domain of the delta subunit of the F1F0-ATP synthase"/>
    <property type="match status" value="1"/>
</dbReference>
<dbReference type="InterPro" id="IPR026015">
    <property type="entry name" value="ATP_synth_OSCP/delta_N_sf"/>
</dbReference>
<dbReference type="GO" id="GO:0016787">
    <property type="term" value="F:hydrolase activity"/>
    <property type="evidence" value="ECO:0007669"/>
    <property type="project" value="UniProtKB-KW"/>
</dbReference>
<comment type="similarity">
    <text evidence="8">Belongs to the ATPase delta chain family.</text>
</comment>
<dbReference type="GO" id="GO:0045259">
    <property type="term" value="C:proton-transporting ATP synthase complex"/>
    <property type="evidence" value="ECO:0007669"/>
    <property type="project" value="UniProtKB-KW"/>
</dbReference>
<dbReference type="SUPFAM" id="SSF47928">
    <property type="entry name" value="N-terminal domain of the delta subunit of the F1F0-ATP synthase"/>
    <property type="match status" value="1"/>
</dbReference>
<dbReference type="Proteomes" id="UP000007472">
    <property type="component" value="Chromosome"/>
</dbReference>
<evidence type="ECO:0000256" key="1">
    <source>
        <dbReference type="ARBA" id="ARBA00004370"/>
    </source>
</evidence>
<comment type="function">
    <text evidence="8">This protein is part of the stalk that links CF(0) to CF(1). It either transmits conformational changes from CF(0) to CF(1) or is implicated in proton conduction.</text>
</comment>
<comment type="subcellular location">
    <subcellularLocation>
        <location evidence="8">Cell inner membrane</location>
        <topology evidence="8">Peripheral membrane protein</topology>
    </subcellularLocation>
    <subcellularLocation>
        <location evidence="1">Membrane</location>
    </subcellularLocation>
</comment>
<name>A0A654KH05_TAYEM</name>
<keyword evidence="7 8" id="KW-0066">ATP synthesis</keyword>